<proteinExistence type="inferred from homology"/>
<dbReference type="InterPro" id="IPR001131">
    <property type="entry name" value="Peptidase_M24B_aminopep-P_CS"/>
</dbReference>
<dbReference type="EMBL" id="JAFBEC010000006">
    <property type="protein sequence ID" value="MBM7633338.1"/>
    <property type="molecule type" value="Genomic_DNA"/>
</dbReference>
<keyword evidence="8" id="KW-0224">Dipeptidase</keyword>
<dbReference type="InterPro" id="IPR001714">
    <property type="entry name" value="Pept_M24_MAP"/>
</dbReference>
<feature type="domain" description="Peptidase M24" evidence="6">
    <location>
        <begin position="138"/>
        <end position="341"/>
    </location>
</feature>
<keyword evidence="5" id="KW-0464">Manganese</keyword>
<protein>
    <submittedName>
        <fullName evidence="8">Xaa-Pro dipeptidase</fullName>
        <ecNumber evidence="8">3.4.13.9</ecNumber>
    </submittedName>
</protein>
<dbReference type="PRINTS" id="PR00599">
    <property type="entry name" value="MAPEPTIDASE"/>
</dbReference>
<organism evidence="8 9">
    <name type="scientific">Geomicrobium sediminis</name>
    <dbReference type="NCBI Taxonomy" id="1347788"/>
    <lineage>
        <taxon>Bacteria</taxon>
        <taxon>Bacillati</taxon>
        <taxon>Bacillota</taxon>
        <taxon>Bacilli</taxon>
        <taxon>Bacillales</taxon>
        <taxon>Geomicrobium</taxon>
    </lineage>
</organism>
<dbReference type="CDD" id="cd01092">
    <property type="entry name" value="APP-like"/>
    <property type="match status" value="1"/>
</dbReference>
<evidence type="ECO:0000256" key="2">
    <source>
        <dbReference type="ARBA" id="ARBA00008766"/>
    </source>
</evidence>
<dbReference type="Gene3D" id="3.40.350.10">
    <property type="entry name" value="Creatinase/prolidase N-terminal domain"/>
    <property type="match status" value="1"/>
</dbReference>
<evidence type="ECO:0000259" key="7">
    <source>
        <dbReference type="Pfam" id="PF01321"/>
    </source>
</evidence>
<dbReference type="GO" id="GO:0102009">
    <property type="term" value="F:proline dipeptidase activity"/>
    <property type="evidence" value="ECO:0007669"/>
    <property type="project" value="UniProtKB-EC"/>
</dbReference>
<dbReference type="PANTHER" id="PTHR46112:SF10">
    <property type="entry name" value="DIPEPTIDASE YKVY-RELATED"/>
    <property type="match status" value="1"/>
</dbReference>
<evidence type="ECO:0000256" key="5">
    <source>
        <dbReference type="ARBA" id="ARBA00023211"/>
    </source>
</evidence>
<dbReference type="InterPro" id="IPR050659">
    <property type="entry name" value="Peptidase_M24B"/>
</dbReference>
<gene>
    <name evidence="8" type="ORF">JOD17_002432</name>
</gene>
<dbReference type="Gene3D" id="3.90.230.10">
    <property type="entry name" value="Creatinase/methionine aminopeptidase superfamily"/>
    <property type="match status" value="1"/>
</dbReference>
<dbReference type="PANTHER" id="PTHR46112">
    <property type="entry name" value="AMINOPEPTIDASE"/>
    <property type="match status" value="1"/>
</dbReference>
<dbReference type="EC" id="3.4.13.9" evidence="8"/>
<keyword evidence="8" id="KW-0645">Protease</keyword>
<comment type="caution">
    <text evidence="8">The sequence shown here is derived from an EMBL/GenBank/DDBJ whole genome shotgun (WGS) entry which is preliminary data.</text>
</comment>
<evidence type="ECO:0000259" key="6">
    <source>
        <dbReference type="Pfam" id="PF00557"/>
    </source>
</evidence>
<dbReference type="InterPro" id="IPR036005">
    <property type="entry name" value="Creatinase/aminopeptidase-like"/>
</dbReference>
<sequence>MQTRLQQLETFAQQQNLDAVLVTSTANVFYLTGFYCDPKERFLGLLLFSDGRKPMIICPNMEMNLARAAGWAHDINGYDDTENPFDKFPTLTSLAIEEEHVTVARLRKLTNTHRNIETTSIDNELLGMRLQKNEEEIELLQKAAHYADRAVELGVAALKEGVTELEIIQAIESGLKQEGISKMSFDPVVLFGKNAADPHGSPGTTPLKRGDAVLMDLGVYYEGYASDITRTVFFGEPSKEHQEVYDTVLAANVAGINACVVDAPIQDTDDAARSLITQAGYGEYFTHRLGHGLGIEVHEEPSMHGKNSQLLQEGMALTVEPGIYLLEDIGVRIEDDIIVTNNGPLVLTQYPKNLQIV</sequence>
<reference evidence="8 9" key="1">
    <citation type="submission" date="2021-01" db="EMBL/GenBank/DDBJ databases">
        <title>Genomic Encyclopedia of Type Strains, Phase IV (KMG-IV): sequencing the most valuable type-strain genomes for metagenomic binning, comparative biology and taxonomic classification.</title>
        <authorList>
            <person name="Goeker M."/>
        </authorList>
    </citation>
    <scope>NUCLEOTIDE SEQUENCE [LARGE SCALE GENOMIC DNA]</scope>
    <source>
        <strain evidence="8 9">DSM 25540</strain>
    </source>
</reference>
<dbReference type="Pfam" id="PF01321">
    <property type="entry name" value="Creatinase_N"/>
    <property type="match status" value="1"/>
</dbReference>
<name>A0ABS2PD53_9BACL</name>
<dbReference type="SUPFAM" id="SSF53092">
    <property type="entry name" value="Creatinase/prolidase N-terminal domain"/>
    <property type="match status" value="1"/>
</dbReference>
<dbReference type="RefSeq" id="WP_204697956.1">
    <property type="nucleotide sequence ID" value="NZ_JAFBEC010000006.1"/>
</dbReference>
<dbReference type="Pfam" id="PF00557">
    <property type="entry name" value="Peptidase_M24"/>
    <property type="match status" value="1"/>
</dbReference>
<evidence type="ECO:0000313" key="9">
    <source>
        <dbReference type="Proteomes" id="UP000741863"/>
    </source>
</evidence>
<feature type="domain" description="Creatinase N-terminal" evidence="7">
    <location>
        <begin position="4"/>
        <end position="130"/>
    </location>
</feature>
<evidence type="ECO:0000313" key="8">
    <source>
        <dbReference type="EMBL" id="MBM7633338.1"/>
    </source>
</evidence>
<keyword evidence="9" id="KW-1185">Reference proteome</keyword>
<dbReference type="PROSITE" id="PS00491">
    <property type="entry name" value="PROLINE_PEPTIDASE"/>
    <property type="match status" value="1"/>
</dbReference>
<dbReference type="InterPro" id="IPR000587">
    <property type="entry name" value="Creatinase_N"/>
</dbReference>
<comment type="cofactor">
    <cofactor evidence="1">
        <name>Mn(2+)</name>
        <dbReference type="ChEBI" id="CHEBI:29035"/>
    </cofactor>
</comment>
<evidence type="ECO:0000256" key="3">
    <source>
        <dbReference type="ARBA" id="ARBA00022723"/>
    </source>
</evidence>
<dbReference type="InterPro" id="IPR029149">
    <property type="entry name" value="Creatin/AminoP/Spt16_N"/>
</dbReference>
<evidence type="ECO:0000256" key="1">
    <source>
        <dbReference type="ARBA" id="ARBA00001936"/>
    </source>
</evidence>
<comment type="similarity">
    <text evidence="2">Belongs to the peptidase M24B family.</text>
</comment>
<dbReference type="SUPFAM" id="SSF55920">
    <property type="entry name" value="Creatinase/aminopeptidase"/>
    <property type="match status" value="1"/>
</dbReference>
<accession>A0ABS2PD53</accession>
<keyword evidence="3" id="KW-0479">Metal-binding</keyword>
<dbReference type="Proteomes" id="UP000741863">
    <property type="component" value="Unassembled WGS sequence"/>
</dbReference>
<dbReference type="InterPro" id="IPR000994">
    <property type="entry name" value="Pept_M24"/>
</dbReference>
<evidence type="ECO:0000256" key="4">
    <source>
        <dbReference type="ARBA" id="ARBA00022801"/>
    </source>
</evidence>
<keyword evidence="4 8" id="KW-0378">Hydrolase</keyword>